<accession>A0A5J4LCI3</accession>
<protein>
    <submittedName>
        <fullName evidence="2">Uncharacterized protein</fullName>
    </submittedName>
</protein>
<comment type="caution">
    <text evidence="2">The sequence shown here is derived from an EMBL/GenBank/DDBJ whole genome shotgun (WGS) entry which is preliminary data.</text>
</comment>
<keyword evidence="1" id="KW-0472">Membrane</keyword>
<dbReference type="OrthoDB" id="4236657at2"/>
<gene>
    <name evidence="2" type="ORF">San01_20680</name>
</gene>
<dbReference type="AlphaFoldDB" id="A0A5J4LCI3"/>
<evidence type="ECO:0000256" key="1">
    <source>
        <dbReference type="SAM" id="Phobius"/>
    </source>
</evidence>
<feature type="transmembrane region" description="Helical" evidence="1">
    <location>
        <begin position="223"/>
        <end position="243"/>
    </location>
</feature>
<keyword evidence="3" id="KW-1185">Reference proteome</keyword>
<dbReference type="EMBL" id="BLAG01000006">
    <property type="protein sequence ID" value="GES29581.1"/>
    <property type="molecule type" value="Genomic_DNA"/>
</dbReference>
<evidence type="ECO:0000313" key="3">
    <source>
        <dbReference type="Proteomes" id="UP000325598"/>
    </source>
</evidence>
<dbReference type="Proteomes" id="UP000325598">
    <property type="component" value="Unassembled WGS sequence"/>
</dbReference>
<reference evidence="2 3" key="1">
    <citation type="submission" date="2019-10" db="EMBL/GenBank/DDBJ databases">
        <title>Whole genome shotgun sequence of Streptomyces angustmyceticus NBRC 3934.</title>
        <authorList>
            <person name="Hosoyama A."/>
            <person name="Ichikawa N."/>
            <person name="Kimura A."/>
            <person name="Kitahashi Y."/>
            <person name="Komaki H."/>
            <person name="Uohara A."/>
        </authorList>
    </citation>
    <scope>NUCLEOTIDE SEQUENCE [LARGE SCALE GENOMIC DNA]</scope>
    <source>
        <strain evidence="2 3">NBRC 3934</strain>
    </source>
</reference>
<sequence>METARVFFGLAAPLAVSWEREWFSNRPRLALVFSLAYGACAIAPYRDDAKALGALGVSVLMALGLSLVYGSHHALFASVSIFTPVTSGRATINKKLGVILLAIAAVTAVWVAGATIVTLVAQLLLSDKAIVMTSALLLAVFGGGSVVKAATDPVKEEVRQLQPGPAKTAAEALVASGGRSIGLFERGVLFVFLAAGQPEAAALVLAAKALARAPVDHVNHASKYFLVGTLGSVIASAAMSMAARSAIGLPIL</sequence>
<organism evidence="2 3">
    <name type="scientific">Streptomyces angustmyceticus</name>
    <dbReference type="NCBI Taxonomy" id="285578"/>
    <lineage>
        <taxon>Bacteria</taxon>
        <taxon>Bacillati</taxon>
        <taxon>Actinomycetota</taxon>
        <taxon>Actinomycetes</taxon>
        <taxon>Kitasatosporales</taxon>
        <taxon>Streptomycetaceae</taxon>
        <taxon>Streptomyces</taxon>
    </lineage>
</organism>
<feature type="transmembrane region" description="Helical" evidence="1">
    <location>
        <begin position="130"/>
        <end position="150"/>
    </location>
</feature>
<name>A0A5J4LCI3_9ACTN</name>
<keyword evidence="1" id="KW-1133">Transmembrane helix</keyword>
<feature type="transmembrane region" description="Helical" evidence="1">
    <location>
        <begin position="96"/>
        <end position="124"/>
    </location>
</feature>
<feature type="transmembrane region" description="Helical" evidence="1">
    <location>
        <begin position="51"/>
        <end position="75"/>
    </location>
</feature>
<keyword evidence="1" id="KW-0812">Transmembrane</keyword>
<dbReference type="GeneID" id="96753877"/>
<evidence type="ECO:0000313" key="2">
    <source>
        <dbReference type="EMBL" id="GES29581.1"/>
    </source>
</evidence>
<proteinExistence type="predicted"/>
<feature type="transmembrane region" description="Helical" evidence="1">
    <location>
        <begin position="188"/>
        <end position="211"/>
    </location>
</feature>
<dbReference type="RefSeq" id="WP_143589275.1">
    <property type="nucleotide sequence ID" value="NZ_BLAG01000006.1"/>
</dbReference>